<keyword evidence="4 6" id="KW-0520">NAD</keyword>
<comment type="cofactor">
    <cofactor evidence="6">
        <name>a divalent metal cation</name>
        <dbReference type="ChEBI" id="CHEBI:60240"/>
    </cofactor>
</comment>
<dbReference type="Pfam" id="PF20143">
    <property type="entry name" value="NAD_kinase_C"/>
    <property type="match status" value="1"/>
</dbReference>
<keyword evidence="3 6" id="KW-0521">NADP</keyword>
<evidence type="ECO:0000313" key="8">
    <source>
        <dbReference type="Proteomes" id="UP001172708"/>
    </source>
</evidence>
<dbReference type="EMBL" id="JAUHQA010000001">
    <property type="protein sequence ID" value="MDN4479390.1"/>
    <property type="molecule type" value="Genomic_DNA"/>
</dbReference>
<feature type="binding site" evidence="6">
    <location>
        <position position="194"/>
    </location>
    <ligand>
        <name>NAD(+)</name>
        <dbReference type="ChEBI" id="CHEBI:57540"/>
    </ligand>
</feature>
<dbReference type="Proteomes" id="UP001172708">
    <property type="component" value="Unassembled WGS sequence"/>
</dbReference>
<comment type="function">
    <text evidence="6">Involved in the regulation of the intracellular balance of NAD and NADP, and is a key enzyme in the biosynthesis of NADP. Catalyzes specifically the phosphorylation on 2'-hydroxyl of the adenosine moiety of NAD to yield NADP.</text>
</comment>
<comment type="catalytic activity">
    <reaction evidence="5 6">
        <text>NAD(+) + ATP = ADP + NADP(+) + H(+)</text>
        <dbReference type="Rhea" id="RHEA:18629"/>
        <dbReference type="ChEBI" id="CHEBI:15378"/>
        <dbReference type="ChEBI" id="CHEBI:30616"/>
        <dbReference type="ChEBI" id="CHEBI:57540"/>
        <dbReference type="ChEBI" id="CHEBI:58349"/>
        <dbReference type="ChEBI" id="CHEBI:456216"/>
        <dbReference type="EC" id="2.7.1.23"/>
    </reaction>
</comment>
<name>A0ABT8GD87_9MICO</name>
<feature type="binding site" evidence="6">
    <location>
        <begin position="170"/>
        <end position="175"/>
    </location>
    <ligand>
        <name>NAD(+)</name>
        <dbReference type="ChEBI" id="CHEBI:57540"/>
    </ligand>
</feature>
<keyword evidence="1 6" id="KW-0808">Transferase</keyword>
<keyword evidence="6" id="KW-0067">ATP-binding</keyword>
<dbReference type="InterPro" id="IPR017437">
    <property type="entry name" value="ATP-NAD_kinase_PpnK-typ_C"/>
</dbReference>
<accession>A0ABT8GD87</accession>
<dbReference type="SUPFAM" id="SSF111331">
    <property type="entry name" value="NAD kinase/diacylglycerol kinase-like"/>
    <property type="match status" value="1"/>
</dbReference>
<comment type="subcellular location">
    <subcellularLocation>
        <location evidence="6">Cytoplasm</location>
    </subcellularLocation>
</comment>
<comment type="similarity">
    <text evidence="6">Belongs to the NAD kinase family.</text>
</comment>
<feature type="binding site" evidence="6">
    <location>
        <begin position="129"/>
        <end position="130"/>
    </location>
    <ligand>
        <name>NAD(+)</name>
        <dbReference type="ChEBI" id="CHEBI:57540"/>
    </ligand>
</feature>
<comment type="caution">
    <text evidence="6">Lacks conserved residue(s) required for the propagation of feature annotation.</text>
</comment>
<gene>
    <name evidence="6" type="primary">nadK</name>
    <name evidence="7" type="ORF">QQX02_00435</name>
</gene>
<keyword evidence="6" id="KW-0963">Cytoplasm</keyword>
<evidence type="ECO:0000256" key="4">
    <source>
        <dbReference type="ARBA" id="ARBA00023027"/>
    </source>
</evidence>
<keyword evidence="6" id="KW-0547">Nucleotide-binding</keyword>
<feature type="binding site" evidence="6">
    <location>
        <position position="60"/>
    </location>
    <ligand>
        <name>NAD(+)</name>
        <dbReference type="ChEBI" id="CHEBI:57540"/>
    </ligand>
</feature>
<dbReference type="EC" id="2.7.1.23" evidence="6"/>
<dbReference type="GO" id="GO:0003951">
    <property type="term" value="F:NAD+ kinase activity"/>
    <property type="evidence" value="ECO:0007669"/>
    <property type="project" value="UniProtKB-EC"/>
</dbReference>
<keyword evidence="2 6" id="KW-0418">Kinase</keyword>
<dbReference type="Gene3D" id="2.60.200.30">
    <property type="entry name" value="Probable inorganic polyphosphate/atp-NAD kinase, domain 2"/>
    <property type="match status" value="1"/>
</dbReference>
<dbReference type="InterPro" id="IPR016064">
    <property type="entry name" value="NAD/diacylglycerol_kinase_sf"/>
</dbReference>
<feature type="binding site" evidence="6">
    <location>
        <position position="159"/>
    </location>
    <ligand>
        <name>NAD(+)</name>
        <dbReference type="ChEBI" id="CHEBI:57540"/>
    </ligand>
</feature>
<dbReference type="PANTHER" id="PTHR20275:SF0">
    <property type="entry name" value="NAD KINASE"/>
    <property type="match status" value="1"/>
</dbReference>
<evidence type="ECO:0000256" key="1">
    <source>
        <dbReference type="ARBA" id="ARBA00022679"/>
    </source>
</evidence>
<dbReference type="Gene3D" id="3.40.50.10330">
    <property type="entry name" value="Probable inorganic polyphosphate/atp-NAD kinase, domain 1"/>
    <property type="match status" value="1"/>
</dbReference>
<feature type="active site" description="Proton acceptor" evidence="6">
    <location>
        <position position="55"/>
    </location>
</feature>
<comment type="caution">
    <text evidence="7">The sequence shown here is derived from an EMBL/GenBank/DDBJ whole genome shotgun (WGS) entry which is preliminary data.</text>
</comment>
<proteinExistence type="inferred from homology"/>
<dbReference type="RefSeq" id="WP_301140519.1">
    <property type="nucleotide sequence ID" value="NZ_JAUHQA010000001.1"/>
</dbReference>
<sequence length="316" mass="33243">MTRRILIVANPHRPETLEAGEEVARVLADAGIDCCTDFTPGVSVPIEAAIVLGGDGTMLHAARMTHGTDIPLLGVNLGRVGFLAELERDDVARAAQRLADGDYTVEERGTLRVTVTSADGTVEEGWALNEATLERANRLRTLEVTLAVDGEPLSSFGCDGVVVSTATGSTAHAFSAGGPVMWPDVDALLCVPLAAHALFARPLVVGPSSSFAIQVVPSSESSGQVVLDGAHSIEAGRGSVVDIRRGVHSVRLARMSDAPFTARLVRKFSLPTDGWRGERAYPTPIGQEIHSEHWAVEHDAAPVAEPVRAGGPDEDG</sequence>
<dbReference type="InterPro" id="IPR002504">
    <property type="entry name" value="NADK"/>
</dbReference>
<feature type="binding site" evidence="6">
    <location>
        <begin position="55"/>
        <end position="56"/>
    </location>
    <ligand>
        <name>NAD(+)</name>
        <dbReference type="ChEBI" id="CHEBI:57540"/>
    </ligand>
</feature>
<evidence type="ECO:0000256" key="5">
    <source>
        <dbReference type="ARBA" id="ARBA00047925"/>
    </source>
</evidence>
<dbReference type="NCBIfam" id="NF002892">
    <property type="entry name" value="PRK03372.1"/>
    <property type="match status" value="1"/>
</dbReference>
<reference evidence="7" key="1">
    <citation type="submission" date="2023-06" db="EMBL/GenBank/DDBJ databases">
        <title>Egi l300058.</title>
        <authorList>
            <person name="Gao L."/>
            <person name="Fang B.-Z."/>
            <person name="Li W.-J."/>
        </authorList>
    </citation>
    <scope>NUCLEOTIDE SEQUENCE</scope>
    <source>
        <strain evidence="7">EGI L300058</strain>
    </source>
</reference>
<keyword evidence="8" id="KW-1185">Reference proteome</keyword>
<dbReference type="PANTHER" id="PTHR20275">
    <property type="entry name" value="NAD KINASE"/>
    <property type="match status" value="1"/>
</dbReference>
<dbReference type="HAMAP" id="MF_00361">
    <property type="entry name" value="NAD_kinase"/>
    <property type="match status" value="1"/>
</dbReference>
<evidence type="ECO:0000256" key="6">
    <source>
        <dbReference type="HAMAP-Rule" id="MF_00361"/>
    </source>
</evidence>
<evidence type="ECO:0000313" key="7">
    <source>
        <dbReference type="EMBL" id="MDN4479390.1"/>
    </source>
</evidence>
<dbReference type="InterPro" id="IPR017438">
    <property type="entry name" value="ATP-NAD_kinase_N"/>
</dbReference>
<feature type="binding site" evidence="6">
    <location>
        <position position="140"/>
    </location>
    <ligand>
        <name>NAD(+)</name>
        <dbReference type="ChEBI" id="CHEBI:57540"/>
    </ligand>
</feature>
<organism evidence="7 8">
    <name type="scientific">Demequina muriae</name>
    <dbReference type="NCBI Taxonomy" id="3051664"/>
    <lineage>
        <taxon>Bacteria</taxon>
        <taxon>Bacillati</taxon>
        <taxon>Actinomycetota</taxon>
        <taxon>Actinomycetes</taxon>
        <taxon>Micrococcales</taxon>
        <taxon>Demequinaceae</taxon>
        <taxon>Demequina</taxon>
    </lineage>
</organism>
<protein>
    <recommendedName>
        <fullName evidence="6">NAD kinase</fullName>
        <ecNumber evidence="6">2.7.1.23</ecNumber>
    </recommendedName>
    <alternativeName>
        <fullName evidence="6">ATP-dependent NAD kinase</fullName>
    </alternativeName>
</protein>
<dbReference type="Pfam" id="PF01513">
    <property type="entry name" value="NAD_kinase"/>
    <property type="match status" value="1"/>
</dbReference>
<evidence type="ECO:0000256" key="3">
    <source>
        <dbReference type="ARBA" id="ARBA00022857"/>
    </source>
</evidence>
<evidence type="ECO:0000256" key="2">
    <source>
        <dbReference type="ARBA" id="ARBA00022777"/>
    </source>
</evidence>